<dbReference type="KEGG" id="ntn:D5366_06100"/>
<gene>
    <name evidence="1" type="ORF">D5366_06100</name>
</gene>
<evidence type="ECO:0000313" key="1">
    <source>
        <dbReference type="EMBL" id="QDH24860.1"/>
    </source>
</evidence>
<sequence length="75" mass="8253">MLNSTVIHVEGVFLGTAIMTADREGFRFYATHESVQELHDTILPDVDLLAERARRLFGSRKAKTPQVLATAPTAA</sequence>
<name>A0A4Y6V848_9PROT</name>
<dbReference type="OrthoDB" id="7277460at2"/>
<protein>
    <submittedName>
        <fullName evidence="1">Uncharacterized protein</fullName>
    </submittedName>
</protein>
<accession>A0A4Y6V848</accession>
<proteinExistence type="predicted"/>
<keyword evidence="2" id="KW-1185">Reference proteome</keyword>
<dbReference type="EMBL" id="CP032485">
    <property type="protein sequence ID" value="QDH24860.1"/>
    <property type="molecule type" value="Genomic_DNA"/>
</dbReference>
<evidence type="ECO:0000313" key="2">
    <source>
        <dbReference type="Proteomes" id="UP000317214"/>
    </source>
</evidence>
<reference evidence="1 2" key="1">
    <citation type="submission" date="2018-09" db="EMBL/GenBank/DDBJ databases">
        <title>The complete genome sequence of Neokomagataea tanensis NBRC 106556(T).</title>
        <authorList>
            <person name="Chua K.-O."/>
            <person name="See-Too W.-S."/>
            <person name="Hong K.-W."/>
            <person name="Yin W.-F."/>
            <person name="Chan K.-G."/>
        </authorList>
    </citation>
    <scope>NUCLEOTIDE SEQUENCE [LARGE SCALE GENOMIC DNA]</scope>
    <source>
        <strain evidence="2">AH13 \ NBRC 106556</strain>
    </source>
</reference>
<dbReference type="AlphaFoldDB" id="A0A4Y6V848"/>
<organism evidence="1 2">
    <name type="scientific">Neokomagataea tanensis</name>
    <dbReference type="NCBI Taxonomy" id="661191"/>
    <lineage>
        <taxon>Bacteria</taxon>
        <taxon>Pseudomonadati</taxon>
        <taxon>Pseudomonadota</taxon>
        <taxon>Alphaproteobacteria</taxon>
        <taxon>Acetobacterales</taxon>
        <taxon>Acetobacteraceae</taxon>
        <taxon>Neokomagataea</taxon>
    </lineage>
</organism>
<dbReference type="RefSeq" id="WP_141492704.1">
    <property type="nucleotide sequence ID" value="NZ_CP032485.1"/>
</dbReference>
<dbReference type="Proteomes" id="UP000317214">
    <property type="component" value="Chromosome"/>
</dbReference>